<evidence type="ECO:0000256" key="1">
    <source>
        <dbReference type="SAM" id="SignalP"/>
    </source>
</evidence>
<sequence>MTSAKLFVPIIAALCLAACNSAQPVAVAQAPAVATRSATPAGFDLPAGSGCANAIGRYRAIMDNDLAMGHVNQGVYATIQGEIDSAAAACSAGRDAQAVALVRASKARHGYPG</sequence>
<proteinExistence type="predicted"/>
<feature type="chain" id="PRO_5015781674" description="Lipoprotein" evidence="1">
    <location>
        <begin position="18"/>
        <end position="113"/>
    </location>
</feature>
<reference evidence="2 3" key="1">
    <citation type="journal article" date="2018" name="Appl. Microbiol. Biotechnol.">
        <title>Co-cultivation of the strictly anaerobic methanogen Methanosarcina barkeri with aerobic methanotrophs in an oxygen-limited membrane bioreactor.</title>
        <authorList>
            <person name="In 't Zandt M.H."/>
            <person name="van den Bosch T.J.M."/>
            <person name="Rijkers R."/>
            <person name="van Kessel M.A.H.J."/>
            <person name="Jetten M.S.M."/>
            <person name="Welte C.U."/>
        </authorList>
    </citation>
    <scope>NUCLEOTIDE SEQUENCE [LARGE SCALE GENOMIC DNA]</scope>
    <source>
        <strain evidence="2 3">DSM 17706</strain>
    </source>
</reference>
<dbReference type="AlphaFoldDB" id="A0A2U1SWF8"/>
<evidence type="ECO:0000313" key="3">
    <source>
        <dbReference type="Proteomes" id="UP000245137"/>
    </source>
</evidence>
<keyword evidence="3" id="KW-1185">Reference proteome</keyword>
<evidence type="ECO:0000313" key="2">
    <source>
        <dbReference type="EMBL" id="PWB95957.1"/>
    </source>
</evidence>
<protein>
    <recommendedName>
        <fullName evidence="4">Lipoprotein</fullName>
    </recommendedName>
</protein>
<dbReference type="Proteomes" id="UP000245137">
    <property type="component" value="Unassembled WGS sequence"/>
</dbReference>
<keyword evidence="1" id="KW-0732">Signal</keyword>
<evidence type="ECO:0008006" key="4">
    <source>
        <dbReference type="Google" id="ProtNLM"/>
    </source>
</evidence>
<accession>A0A2U1SWF8</accession>
<feature type="signal peptide" evidence="1">
    <location>
        <begin position="1"/>
        <end position="17"/>
    </location>
</feature>
<dbReference type="OrthoDB" id="8161815at2"/>
<organism evidence="2 3">
    <name type="scientific">Methylosinus sporium</name>
    <dbReference type="NCBI Taxonomy" id="428"/>
    <lineage>
        <taxon>Bacteria</taxon>
        <taxon>Pseudomonadati</taxon>
        <taxon>Pseudomonadota</taxon>
        <taxon>Alphaproteobacteria</taxon>
        <taxon>Hyphomicrobiales</taxon>
        <taxon>Methylocystaceae</taxon>
        <taxon>Methylosinus</taxon>
    </lineage>
</organism>
<gene>
    <name evidence="2" type="ORF">C5689_01775</name>
</gene>
<comment type="caution">
    <text evidence="2">The sequence shown here is derived from an EMBL/GenBank/DDBJ whole genome shotgun (WGS) entry which is preliminary data.</text>
</comment>
<name>A0A2U1SWF8_METSR</name>
<dbReference type="EMBL" id="PUIV01000001">
    <property type="protein sequence ID" value="PWB95957.1"/>
    <property type="molecule type" value="Genomic_DNA"/>
</dbReference>